<evidence type="ECO:0000256" key="1">
    <source>
        <dbReference type="ARBA" id="ARBA00023231"/>
    </source>
</evidence>
<reference evidence="3" key="1">
    <citation type="journal article" date="2012" name="ISME J.">
        <title>Dinitrogen fixation in a unicellular chlorophyll d-containing cyanobacterium.</title>
        <authorList>
            <person name="Pfreundt U."/>
            <person name="Stal L.J."/>
            <person name="Voss B."/>
            <person name="Hess W.R."/>
        </authorList>
    </citation>
    <scope>NUCLEOTIDE SEQUENCE</scope>
    <source>
        <strain evidence="3">HICR111A</strain>
    </source>
</reference>
<accession>I6U2P9</accession>
<evidence type="ECO:0000256" key="2">
    <source>
        <dbReference type="ARBA" id="ARBA00044954"/>
    </source>
</evidence>
<dbReference type="Pfam" id="PF05082">
    <property type="entry name" value="Rop-like"/>
    <property type="match status" value="1"/>
</dbReference>
<sequence>MDFPLSSIPAFPMPQTTDPITIDDLKQQIKKLNSKAGQMKMDLHDIAEGLPADLEQLPQAAARTYDLYCQLRDLKQQLKNLEALQ</sequence>
<dbReference type="InterPro" id="IPR029012">
    <property type="entry name" value="Helix_hairpin_bin_sf"/>
</dbReference>
<dbReference type="InterPro" id="IPR007774">
    <property type="entry name" value="Put_N_fixation"/>
</dbReference>
<organism evidence="3">
    <name type="scientific">Acaryochloris sp. HICR111A</name>
    <dbReference type="NCBI Taxonomy" id="576912"/>
    <lineage>
        <taxon>Bacteria</taxon>
        <taxon>Bacillati</taxon>
        <taxon>Cyanobacteriota</taxon>
        <taxon>Cyanophyceae</taxon>
        <taxon>Acaryochloridales</taxon>
        <taxon>Acaryochloridaceae</taxon>
        <taxon>Acaryochloris</taxon>
    </lineage>
</organism>
<dbReference type="EMBL" id="JN585763">
    <property type="protein sequence ID" value="AFM92563.1"/>
    <property type="molecule type" value="Genomic_DNA"/>
</dbReference>
<proteinExistence type="inferred from homology"/>
<dbReference type="AlphaFoldDB" id="I6U2P9"/>
<evidence type="ECO:0000313" key="3">
    <source>
        <dbReference type="EMBL" id="AFM92563.1"/>
    </source>
</evidence>
<name>I6U2P9_9CYAN</name>
<comment type="similarity">
    <text evidence="2">Belongs to the UPF0437 family.</text>
</comment>
<keyword evidence="1" id="KW-0535">Nitrogen fixation</keyword>
<protein>
    <submittedName>
        <fullName evidence="3">Uncharacterized protein</fullName>
    </submittedName>
</protein>
<dbReference type="Gene3D" id="1.10.287.660">
    <property type="entry name" value="Helix hairpin bin"/>
    <property type="match status" value="1"/>
</dbReference>